<dbReference type="InterPro" id="IPR009091">
    <property type="entry name" value="RCC1/BLIP-II"/>
</dbReference>
<dbReference type="Proteomes" id="UP000078540">
    <property type="component" value="Unassembled WGS sequence"/>
</dbReference>
<gene>
    <name evidence="2" type="ORF">ALC53_02488</name>
</gene>
<dbReference type="SUPFAM" id="SSF50985">
    <property type="entry name" value="RCC1/BLIP-II"/>
    <property type="match status" value="1"/>
</dbReference>
<sequence>MYSDLHSWPVFSSLEPEFISQIHIVMIFVVYSCDNVDCQLENGTCKFTLMKMSTIENSQNMKRVVDIACGCYYSIILTENGEVDSNLLLSYKLNSKMKWIDITALNNSSIAVTEVGRVYIWGVDYRGKSIIPTITSFFIPDMLTQYGPNVMLTSDLKIQVEGKCIYVHKAILKIRSLHFKNIFYSCCRHSLPMSSRLTHTFSYVVYKAYLKYLHTNIVDLIFENISGKRNNSNWKNHSDFFHDRCLFDRPRITTHDESRNTERRATFAVAKTVGERVRRKQLIPFLRHIPYVRKHMSAAR</sequence>
<evidence type="ECO:0000259" key="1">
    <source>
        <dbReference type="PROSITE" id="PS50097"/>
    </source>
</evidence>
<dbReference type="SUPFAM" id="SSF54695">
    <property type="entry name" value="POZ domain"/>
    <property type="match status" value="1"/>
</dbReference>
<evidence type="ECO:0000313" key="3">
    <source>
        <dbReference type="Proteomes" id="UP000078540"/>
    </source>
</evidence>
<protein>
    <submittedName>
        <fullName evidence="2">RCC1 and BTB domain-containing protein 1</fullName>
    </submittedName>
</protein>
<dbReference type="InterPro" id="IPR011333">
    <property type="entry name" value="SKP1/BTB/POZ_sf"/>
</dbReference>
<accession>A0A195BSJ2</accession>
<proteinExistence type="predicted"/>
<organism evidence="2 3">
    <name type="scientific">Atta colombica</name>
    <dbReference type="NCBI Taxonomy" id="520822"/>
    <lineage>
        <taxon>Eukaryota</taxon>
        <taxon>Metazoa</taxon>
        <taxon>Ecdysozoa</taxon>
        <taxon>Arthropoda</taxon>
        <taxon>Hexapoda</taxon>
        <taxon>Insecta</taxon>
        <taxon>Pterygota</taxon>
        <taxon>Neoptera</taxon>
        <taxon>Endopterygota</taxon>
        <taxon>Hymenoptera</taxon>
        <taxon>Apocrita</taxon>
        <taxon>Aculeata</taxon>
        <taxon>Formicoidea</taxon>
        <taxon>Formicidae</taxon>
        <taxon>Myrmicinae</taxon>
        <taxon>Atta</taxon>
    </lineage>
</organism>
<dbReference type="EMBL" id="KQ976421">
    <property type="protein sequence ID" value="KYM89105.1"/>
    <property type="molecule type" value="Genomic_DNA"/>
</dbReference>
<keyword evidence="3" id="KW-1185">Reference proteome</keyword>
<dbReference type="Gene3D" id="2.130.10.30">
    <property type="entry name" value="Regulator of chromosome condensation 1/beta-lactamase-inhibitor protein II"/>
    <property type="match status" value="1"/>
</dbReference>
<reference evidence="2 3" key="1">
    <citation type="submission" date="2015-09" db="EMBL/GenBank/DDBJ databases">
        <title>Atta colombica WGS genome.</title>
        <authorList>
            <person name="Nygaard S."/>
            <person name="Hu H."/>
            <person name="Boomsma J."/>
            <person name="Zhang G."/>
        </authorList>
    </citation>
    <scope>NUCLEOTIDE SEQUENCE [LARGE SCALE GENOMIC DNA]</scope>
    <source>
        <strain evidence="2">Treedump-2</strain>
        <tissue evidence="2">Whole body</tissue>
    </source>
</reference>
<dbReference type="STRING" id="520822.A0A195BSJ2"/>
<dbReference type="InterPro" id="IPR000210">
    <property type="entry name" value="BTB/POZ_dom"/>
</dbReference>
<feature type="domain" description="BTB" evidence="1">
    <location>
        <begin position="154"/>
        <end position="222"/>
    </location>
</feature>
<name>A0A195BSJ2_9HYME</name>
<dbReference type="Pfam" id="PF00651">
    <property type="entry name" value="BTB"/>
    <property type="match status" value="1"/>
</dbReference>
<evidence type="ECO:0000313" key="2">
    <source>
        <dbReference type="EMBL" id="KYM89105.1"/>
    </source>
</evidence>
<dbReference type="AlphaFoldDB" id="A0A195BSJ2"/>
<dbReference type="PROSITE" id="PS50097">
    <property type="entry name" value="BTB"/>
    <property type="match status" value="1"/>
</dbReference>
<dbReference type="Gene3D" id="3.30.710.10">
    <property type="entry name" value="Potassium Channel Kv1.1, Chain A"/>
    <property type="match status" value="1"/>
</dbReference>